<accession>A0A0A9ALI3</accession>
<evidence type="ECO:0000313" key="1">
    <source>
        <dbReference type="EMBL" id="JAD52006.1"/>
    </source>
</evidence>
<protein>
    <submittedName>
        <fullName evidence="1">Uncharacterized protein</fullName>
    </submittedName>
</protein>
<organism evidence="1">
    <name type="scientific">Arundo donax</name>
    <name type="common">Giant reed</name>
    <name type="synonym">Donax arundinaceus</name>
    <dbReference type="NCBI Taxonomy" id="35708"/>
    <lineage>
        <taxon>Eukaryota</taxon>
        <taxon>Viridiplantae</taxon>
        <taxon>Streptophyta</taxon>
        <taxon>Embryophyta</taxon>
        <taxon>Tracheophyta</taxon>
        <taxon>Spermatophyta</taxon>
        <taxon>Magnoliopsida</taxon>
        <taxon>Liliopsida</taxon>
        <taxon>Poales</taxon>
        <taxon>Poaceae</taxon>
        <taxon>PACMAD clade</taxon>
        <taxon>Arundinoideae</taxon>
        <taxon>Arundineae</taxon>
        <taxon>Arundo</taxon>
    </lineage>
</organism>
<sequence length="23" mass="2630">MKINLQVLYHPSLGIFGTSLIWV</sequence>
<dbReference type="AlphaFoldDB" id="A0A0A9ALI3"/>
<dbReference type="EMBL" id="GBRH01245889">
    <property type="protein sequence ID" value="JAD52006.1"/>
    <property type="molecule type" value="Transcribed_RNA"/>
</dbReference>
<reference evidence="1" key="1">
    <citation type="submission" date="2014-09" db="EMBL/GenBank/DDBJ databases">
        <authorList>
            <person name="Magalhaes I.L.F."/>
            <person name="Oliveira U."/>
            <person name="Santos F.R."/>
            <person name="Vidigal T.H.D.A."/>
            <person name="Brescovit A.D."/>
            <person name="Santos A.J."/>
        </authorList>
    </citation>
    <scope>NUCLEOTIDE SEQUENCE</scope>
    <source>
        <tissue evidence="1">Shoot tissue taken approximately 20 cm above the soil surface</tissue>
    </source>
</reference>
<reference evidence="1" key="2">
    <citation type="journal article" date="2015" name="Data Brief">
        <title>Shoot transcriptome of the giant reed, Arundo donax.</title>
        <authorList>
            <person name="Barrero R.A."/>
            <person name="Guerrero F.D."/>
            <person name="Moolhuijzen P."/>
            <person name="Goolsby J.A."/>
            <person name="Tidwell J."/>
            <person name="Bellgard S.E."/>
            <person name="Bellgard M.I."/>
        </authorList>
    </citation>
    <scope>NUCLEOTIDE SEQUENCE</scope>
    <source>
        <tissue evidence="1">Shoot tissue taken approximately 20 cm above the soil surface</tissue>
    </source>
</reference>
<proteinExistence type="predicted"/>
<name>A0A0A9ALI3_ARUDO</name>